<keyword evidence="1" id="KW-0812">Transmembrane</keyword>
<evidence type="ECO:0000256" key="1">
    <source>
        <dbReference type="SAM" id="Phobius"/>
    </source>
</evidence>
<evidence type="ECO:0000313" key="2">
    <source>
        <dbReference type="EMBL" id="CAG5085944.1"/>
    </source>
</evidence>
<organism evidence="2 3">
    <name type="scientific">Parvicella tangerina</name>
    <dbReference type="NCBI Taxonomy" id="2829795"/>
    <lineage>
        <taxon>Bacteria</taxon>
        <taxon>Pseudomonadati</taxon>
        <taxon>Bacteroidota</taxon>
        <taxon>Flavobacteriia</taxon>
        <taxon>Flavobacteriales</taxon>
        <taxon>Parvicellaceae</taxon>
        <taxon>Parvicella</taxon>
    </lineage>
</organism>
<dbReference type="Proteomes" id="UP000683507">
    <property type="component" value="Chromosome"/>
</dbReference>
<keyword evidence="1" id="KW-0472">Membrane</keyword>
<reference evidence="2" key="1">
    <citation type="submission" date="2021-04" db="EMBL/GenBank/DDBJ databases">
        <authorList>
            <person name="Rodrigo-Torres L."/>
            <person name="Arahal R. D."/>
            <person name="Lucena T."/>
        </authorList>
    </citation>
    <scope>NUCLEOTIDE SEQUENCE</scope>
    <source>
        <strain evidence="2">AS29M-1</strain>
    </source>
</reference>
<dbReference type="InterPro" id="IPR007498">
    <property type="entry name" value="PqiA-like"/>
</dbReference>
<feature type="transmembrane region" description="Helical" evidence="1">
    <location>
        <begin position="134"/>
        <end position="156"/>
    </location>
</feature>
<feature type="transmembrane region" description="Helical" evidence="1">
    <location>
        <begin position="253"/>
        <end position="278"/>
    </location>
</feature>
<sequence>MFFFYLVAMKLDKLWIAAILNIIFLASSFILAKEVVDKGQAYDSLMHEHVKILGFKDRLLNQDEWVLLISGKVITSVKDTVWLEKKKTSELKLRAAQENYEQALEMSKFIWYAAAGLLLLTIFIYAGGKKLFHAIGASFTSMSLVFLYIGVFAPLLQIHAYDEDLKVPIVIKFDEMAAWADKKINDSANWLEDLSSDYLGYDFDIPEYNALSFLIDGYQYDHSVVFEGRTYYYFQSKSIDSIIRLLYKDNNRLIANIILAFSVIIPLFKLLFTILLLYWEKARKNKTITIILTLIGKWSMADVFVTGVFVAYFSFHSMHMGQIETESSVLLGFYFFLSYAIISILASIMLWIAAGKEMQLKLYEAV</sequence>
<feature type="transmembrane region" description="Helical" evidence="1">
    <location>
        <begin position="109"/>
        <end position="127"/>
    </location>
</feature>
<keyword evidence="1" id="KW-1133">Transmembrane helix</keyword>
<feature type="transmembrane region" description="Helical" evidence="1">
    <location>
        <begin position="290"/>
        <end position="313"/>
    </location>
</feature>
<accession>A0A916JRE9</accession>
<proteinExistence type="predicted"/>
<feature type="transmembrane region" description="Helical" evidence="1">
    <location>
        <begin position="333"/>
        <end position="354"/>
    </location>
</feature>
<dbReference type="Pfam" id="PF04403">
    <property type="entry name" value="PqiA"/>
    <property type="match status" value="1"/>
</dbReference>
<evidence type="ECO:0008006" key="4">
    <source>
        <dbReference type="Google" id="ProtNLM"/>
    </source>
</evidence>
<gene>
    <name evidence="2" type="ORF">CRYO30217_02941</name>
</gene>
<name>A0A916JRE9_9FLAO</name>
<evidence type="ECO:0000313" key="3">
    <source>
        <dbReference type="Proteomes" id="UP000683507"/>
    </source>
</evidence>
<dbReference type="KEGG" id="ptan:CRYO30217_02941"/>
<dbReference type="AlphaFoldDB" id="A0A916JRE9"/>
<protein>
    <recommendedName>
        <fullName evidence="4">Paraquat-inducible protein A</fullName>
    </recommendedName>
</protein>
<dbReference type="EMBL" id="OU015584">
    <property type="protein sequence ID" value="CAG5085944.1"/>
    <property type="molecule type" value="Genomic_DNA"/>
</dbReference>
<keyword evidence="3" id="KW-1185">Reference proteome</keyword>